<dbReference type="EMBL" id="JAWZYT010000450">
    <property type="protein sequence ID" value="KAK4323341.1"/>
    <property type="molecule type" value="Genomic_DNA"/>
</dbReference>
<sequence>MGSIRAMVGVRLEDHNHLKYTLAVTRVGRAVYIKVFSWGYKHGNTHIKDALYTVTNYSTTQFKKDFNTTQRKKLTENCPLSKLDITLIFRLFQFPVLCGLRPGDDPVWNSSDSLEYCIYAIKERRNELAHDDIEMTPQDLVVKLEGLETLLRKTIEKASIAFNVESSTVSSFLQSITTQLEAIRDAPVPVATKEEYELEMRASIKSQVMEEGGKESVEMCSRTCQLRVASWLMSGRAVDPTQVYANPTIKRDHNQIQQRQLSVSESQVEVCDILRTGQCDGKRPQVILLSALSGMGKSSTIKYILSIVQNDRNDSIKGTEDCDLILYLACRDCVFSSVEQLVASLLPRTATRFQPDQLKFALLSLDLLIVLDDLNELPDTSLCLLVEFLKTVSQGTRLLATVSREKASSIERMFTPQHITLLLDIEGIPEEQTFTFLQRTLQHYIVPQNTITRGNNDLQGLLGLVTSLRPHLRDHLRSPEILSLLALSWTHTLDPIITSSTVTEIFMLVEDLLIHKVLLNLPGFKLLGISSHHTVSSKIERFLLALSGVAMECIKRGKYSVEVKDIEYLTQTCVDLDLPQDYMISAFLNYTYEDNNNGMGVAAPASPRQSVSFPRTSTLHFYASWFVLQHLKDDDVSPSNTIKNIMGLKQQELSSTLTETQILSFQYVMKYLVGMLALKLPSQLQIRTKEIIAFLKELGVSRASHWLEYIEEAKVEPTLTHLLINEEIGTVWEVENSAISLTFLDILRRIKIPDHLTISTGLSWVPSNFPHLKEVLEVCKTSKGMKLSLHLYQHYWLEKEQVSDDLLNILTRGEEEGVCQLESFAGRLSGSCIIHLPTTHLTTLALQVDMAMMTSLNTVLPRLQHLYKLCLNLDFSPETVEPDRVPHLCINNAITSLSVDIWKVSAVSVGWACDVAQALSKVYDHLALRRSELTAHACSRWWVSGLQVRGVTAASLVIGSIRQATDKQQKRLLRDAKVIGCGGIPDTKDWKPTEEALLLALNETEAIEGHSGPFESKDVIADEPLPSTSAGSDARPIPLTRTHDEHAPLPNFGGRSR</sequence>
<dbReference type="InterPro" id="IPR027417">
    <property type="entry name" value="P-loop_NTPase"/>
</dbReference>
<dbReference type="AlphaFoldDB" id="A0AAE1QB77"/>
<feature type="region of interest" description="Disordered" evidence="1">
    <location>
        <begin position="1010"/>
        <end position="1057"/>
    </location>
</feature>
<proteinExistence type="predicted"/>
<keyword evidence="3" id="KW-1185">Reference proteome</keyword>
<protein>
    <recommendedName>
        <fullName evidence="4">NACHT domain-containing protein</fullName>
    </recommendedName>
</protein>
<name>A0AAE1QB77_9EUCA</name>
<gene>
    <name evidence="2" type="ORF">Pmani_005949</name>
</gene>
<evidence type="ECO:0008006" key="4">
    <source>
        <dbReference type="Google" id="ProtNLM"/>
    </source>
</evidence>
<evidence type="ECO:0000313" key="3">
    <source>
        <dbReference type="Proteomes" id="UP001292094"/>
    </source>
</evidence>
<dbReference type="Proteomes" id="UP001292094">
    <property type="component" value="Unassembled WGS sequence"/>
</dbReference>
<dbReference type="Gene3D" id="3.40.50.300">
    <property type="entry name" value="P-loop containing nucleotide triphosphate hydrolases"/>
    <property type="match status" value="1"/>
</dbReference>
<comment type="caution">
    <text evidence="2">The sequence shown here is derived from an EMBL/GenBank/DDBJ whole genome shotgun (WGS) entry which is preliminary data.</text>
</comment>
<accession>A0AAE1QB77</accession>
<organism evidence="2 3">
    <name type="scientific">Petrolisthes manimaculis</name>
    <dbReference type="NCBI Taxonomy" id="1843537"/>
    <lineage>
        <taxon>Eukaryota</taxon>
        <taxon>Metazoa</taxon>
        <taxon>Ecdysozoa</taxon>
        <taxon>Arthropoda</taxon>
        <taxon>Crustacea</taxon>
        <taxon>Multicrustacea</taxon>
        <taxon>Malacostraca</taxon>
        <taxon>Eumalacostraca</taxon>
        <taxon>Eucarida</taxon>
        <taxon>Decapoda</taxon>
        <taxon>Pleocyemata</taxon>
        <taxon>Anomura</taxon>
        <taxon>Galatheoidea</taxon>
        <taxon>Porcellanidae</taxon>
        <taxon>Petrolisthes</taxon>
    </lineage>
</organism>
<evidence type="ECO:0000313" key="2">
    <source>
        <dbReference type="EMBL" id="KAK4323341.1"/>
    </source>
</evidence>
<evidence type="ECO:0000256" key="1">
    <source>
        <dbReference type="SAM" id="MobiDB-lite"/>
    </source>
</evidence>
<dbReference type="SUPFAM" id="SSF52540">
    <property type="entry name" value="P-loop containing nucleoside triphosphate hydrolases"/>
    <property type="match status" value="1"/>
</dbReference>
<reference evidence="2" key="1">
    <citation type="submission" date="2023-11" db="EMBL/GenBank/DDBJ databases">
        <title>Genome assemblies of two species of porcelain crab, Petrolisthes cinctipes and Petrolisthes manimaculis (Anomura: Porcellanidae).</title>
        <authorList>
            <person name="Angst P."/>
        </authorList>
    </citation>
    <scope>NUCLEOTIDE SEQUENCE</scope>
    <source>
        <strain evidence="2">PB745_02</strain>
        <tissue evidence="2">Gill</tissue>
    </source>
</reference>